<evidence type="ECO:0000256" key="2">
    <source>
        <dbReference type="ARBA" id="ARBA00022490"/>
    </source>
</evidence>
<evidence type="ECO:0000256" key="3">
    <source>
        <dbReference type="PIRNR" id="PIRNR006223"/>
    </source>
</evidence>
<dbReference type="SUPFAM" id="SSF69721">
    <property type="entry name" value="DsrC, the gamma subunit of dissimilatory sulfite reductase"/>
    <property type="match status" value="1"/>
</dbReference>
<dbReference type="InterPro" id="IPR043163">
    <property type="entry name" value="DsrC-like_N"/>
</dbReference>
<dbReference type="EC" id="2.8.1.-" evidence="3"/>
<dbReference type="Proteomes" id="UP000295375">
    <property type="component" value="Unassembled WGS sequence"/>
</dbReference>
<dbReference type="GO" id="GO:0002143">
    <property type="term" value="P:tRNA wobble position uridine thiolation"/>
    <property type="evidence" value="ECO:0007669"/>
    <property type="project" value="TreeGrafter"/>
</dbReference>
<dbReference type="EMBL" id="SNYM01000019">
    <property type="protein sequence ID" value="TDQ45593.1"/>
    <property type="molecule type" value="Genomic_DNA"/>
</dbReference>
<dbReference type="InterPro" id="IPR007453">
    <property type="entry name" value="DsrC/TusE"/>
</dbReference>
<dbReference type="PANTHER" id="PTHR37010">
    <property type="entry name" value="SULFURTRANSFERASE TUSE"/>
    <property type="match status" value="1"/>
</dbReference>
<dbReference type="NCBIfam" id="TIGR03342">
    <property type="entry name" value="dsrC_tusE_dsvC"/>
    <property type="match status" value="1"/>
</dbReference>
<dbReference type="InterPro" id="IPR042072">
    <property type="entry name" value="DsrC-like_C"/>
</dbReference>
<dbReference type="Gene3D" id="1.10.10.370">
    <property type="entry name" value="DsrC-like protein, C-terminal domain"/>
    <property type="match status" value="1"/>
</dbReference>
<comment type="caution">
    <text evidence="5">The sequence shown here is derived from an EMBL/GenBank/DDBJ whole genome shotgun (WGS) entry which is preliminary data.</text>
</comment>
<comment type="subcellular location">
    <subcellularLocation>
        <location evidence="1">Cytoplasm</location>
    </subcellularLocation>
</comment>
<keyword evidence="2" id="KW-0963">Cytoplasm</keyword>
<dbReference type="AlphaFoldDB" id="A0A4R6UJV0"/>
<evidence type="ECO:0000313" key="6">
    <source>
        <dbReference type="Proteomes" id="UP000295375"/>
    </source>
</evidence>
<gene>
    <name evidence="5" type="ORF">EV696_11961</name>
</gene>
<dbReference type="OrthoDB" id="9786347at2"/>
<reference evidence="5 6" key="1">
    <citation type="submission" date="2019-03" db="EMBL/GenBank/DDBJ databases">
        <title>Genomic Encyclopedia of Type Strains, Phase IV (KMG-IV): sequencing the most valuable type-strain genomes for metagenomic binning, comparative biology and taxonomic classification.</title>
        <authorList>
            <person name="Goeker M."/>
        </authorList>
    </citation>
    <scope>NUCLEOTIDE SEQUENCE [LARGE SCALE GENOMIC DNA]</scope>
    <source>
        <strain evidence="5 6">DSM 103792</strain>
    </source>
</reference>
<keyword evidence="3" id="KW-0808">Transferase</keyword>
<dbReference type="GO" id="GO:0097163">
    <property type="term" value="F:sulfur carrier activity"/>
    <property type="evidence" value="ECO:0007669"/>
    <property type="project" value="TreeGrafter"/>
</dbReference>
<evidence type="ECO:0000256" key="1">
    <source>
        <dbReference type="ARBA" id="ARBA00004496"/>
    </source>
</evidence>
<evidence type="ECO:0000256" key="4">
    <source>
        <dbReference type="PIRSR" id="PIRSR006223-50"/>
    </source>
</evidence>
<feature type="active site" description="Cysteine persulfide intermediate" evidence="4">
    <location>
        <position position="110"/>
    </location>
</feature>
<accession>A0A4R6UJV0</accession>
<keyword evidence="6" id="KW-1185">Reference proteome</keyword>
<dbReference type="PANTHER" id="PTHR37010:SF1">
    <property type="entry name" value="SULFURTRANSFERASE TUSE"/>
    <property type="match status" value="1"/>
</dbReference>
<name>A0A4R6UJV0_9GAMM</name>
<dbReference type="GO" id="GO:0005737">
    <property type="term" value="C:cytoplasm"/>
    <property type="evidence" value="ECO:0007669"/>
    <property type="project" value="UniProtKB-SubCell"/>
</dbReference>
<comment type="function">
    <text evidence="3">Part of a sulfur-relay system.</text>
</comment>
<proteinExistence type="inferred from homology"/>
<sequence>MITFIEFAGARIAVDAQGYLKDYQQWSEALAEVLAEREGITLTDDHWAVIRYVRQFYLEFNSSPAIRPLVKYLQHHWGADKGNSIYLHKLFKEPAKQATKIAGLPKPARCV</sequence>
<dbReference type="Pfam" id="PF04358">
    <property type="entry name" value="DsrC"/>
    <property type="match status" value="1"/>
</dbReference>
<dbReference type="GO" id="GO:0016740">
    <property type="term" value="F:transferase activity"/>
    <property type="evidence" value="ECO:0007669"/>
    <property type="project" value="UniProtKB-KW"/>
</dbReference>
<evidence type="ECO:0000313" key="5">
    <source>
        <dbReference type="EMBL" id="TDQ45593.1"/>
    </source>
</evidence>
<protein>
    <recommendedName>
        <fullName evidence="3">Sulfurtransferase</fullName>
        <ecNumber evidence="3">2.8.1.-</ecNumber>
    </recommendedName>
</protein>
<dbReference type="InterPro" id="IPR025526">
    <property type="entry name" value="DsrC-like_dom_sf"/>
</dbReference>
<dbReference type="PIRSF" id="PIRSF006223">
    <property type="entry name" value="DsrC_TusE"/>
    <property type="match status" value="1"/>
</dbReference>
<comment type="similarity">
    <text evidence="3">Belongs to the dsrC/tusE family.</text>
</comment>
<dbReference type="Gene3D" id="3.30.1420.10">
    <property type="match status" value="1"/>
</dbReference>
<dbReference type="RefSeq" id="WP_133592671.1">
    <property type="nucleotide sequence ID" value="NZ_CP037953.1"/>
</dbReference>
<organism evidence="5 6">
    <name type="scientific">Permianibacter aggregans</name>
    <dbReference type="NCBI Taxonomy" id="1510150"/>
    <lineage>
        <taxon>Bacteria</taxon>
        <taxon>Pseudomonadati</taxon>
        <taxon>Pseudomonadota</taxon>
        <taxon>Gammaproteobacteria</taxon>
        <taxon>Pseudomonadales</taxon>
        <taxon>Pseudomonadaceae</taxon>
        <taxon>Permianibacter</taxon>
    </lineage>
</organism>